<keyword evidence="1" id="KW-0175">Coiled coil</keyword>
<feature type="coiled-coil region" evidence="1">
    <location>
        <begin position="67"/>
        <end position="101"/>
    </location>
</feature>
<accession>A0A0N8SGY9</accession>
<feature type="compositionally biased region" description="Low complexity" evidence="2">
    <location>
        <begin position="126"/>
        <end position="143"/>
    </location>
</feature>
<gene>
    <name evidence="3" type="ORF">JW322_17025</name>
</gene>
<reference evidence="3" key="1">
    <citation type="submission" date="2021-02" db="EMBL/GenBank/DDBJ databases">
        <title>Genome analysis of blister spot of apple pathogen from New York area.</title>
        <authorList>
            <person name="Kandel P."/>
            <person name="Hockett K.L."/>
            <person name="Santander R."/>
            <person name="Acimovic S."/>
        </authorList>
    </citation>
    <scope>NUCLEOTIDE SEQUENCE</scope>
    <source>
        <strain evidence="3">PSP1</strain>
    </source>
</reference>
<name>A0A0N8SGY9_PSESX</name>
<feature type="region of interest" description="Disordered" evidence="2">
    <location>
        <begin position="44"/>
        <end position="63"/>
    </location>
</feature>
<organism evidence="3 4">
    <name type="scientific">Pseudomonas syringae pv. papulans</name>
    <dbReference type="NCBI Taxonomy" id="83963"/>
    <lineage>
        <taxon>Bacteria</taxon>
        <taxon>Pseudomonadati</taxon>
        <taxon>Pseudomonadota</taxon>
        <taxon>Gammaproteobacteria</taxon>
        <taxon>Pseudomonadales</taxon>
        <taxon>Pseudomonadaceae</taxon>
        <taxon>Pseudomonas</taxon>
        <taxon>Pseudomonas syringae</taxon>
    </lineage>
</organism>
<proteinExistence type="predicted"/>
<evidence type="ECO:0000256" key="1">
    <source>
        <dbReference type="SAM" id="Coils"/>
    </source>
</evidence>
<evidence type="ECO:0000313" key="3">
    <source>
        <dbReference type="EMBL" id="MDH4623418.1"/>
    </source>
</evidence>
<dbReference type="RefSeq" id="WP_024663487.1">
    <property type="nucleotide sequence ID" value="NZ_JAFFRY010000002.1"/>
</dbReference>
<evidence type="ECO:0000313" key="4">
    <source>
        <dbReference type="Proteomes" id="UP001162155"/>
    </source>
</evidence>
<dbReference type="Proteomes" id="UP001162155">
    <property type="component" value="Unassembled WGS sequence"/>
</dbReference>
<protein>
    <submittedName>
        <fullName evidence="3">Uncharacterized protein</fullName>
    </submittedName>
</protein>
<dbReference type="EMBL" id="JAFFRZ010000001">
    <property type="protein sequence ID" value="MDH4623418.1"/>
    <property type="molecule type" value="Genomic_DNA"/>
</dbReference>
<feature type="region of interest" description="Disordered" evidence="2">
    <location>
        <begin position="126"/>
        <end position="151"/>
    </location>
</feature>
<feature type="compositionally biased region" description="Basic and acidic residues" evidence="2">
    <location>
        <begin position="45"/>
        <end position="63"/>
    </location>
</feature>
<dbReference type="AlphaFoldDB" id="A0A0N8SGY9"/>
<sequence length="151" mass="16579">MKIAPFDTPPIMNIQVVSSTPASVTESSAVSSVTPAAVKVQISKEGQEKLESERNADIDRSGLPEDVKEVLKNIRKLQDKIAEKNQELMELLNDKTLSEDEKKRQRELLTSTIRSMQSALSQAMSALNNAMSSNNMDSDSRSQAKGLIGMK</sequence>
<evidence type="ECO:0000256" key="2">
    <source>
        <dbReference type="SAM" id="MobiDB-lite"/>
    </source>
</evidence>
<comment type="caution">
    <text evidence="3">The sequence shown here is derived from an EMBL/GenBank/DDBJ whole genome shotgun (WGS) entry which is preliminary data.</text>
</comment>